<dbReference type="InterPro" id="IPR023885">
    <property type="entry name" value="4Fe4S-binding_SPASM_dom"/>
</dbReference>
<gene>
    <name evidence="3" type="ORF">C5Y98_27735</name>
</gene>
<evidence type="ECO:0000256" key="1">
    <source>
        <dbReference type="SAM" id="MobiDB-lite"/>
    </source>
</evidence>
<feature type="region of interest" description="Disordered" evidence="1">
    <location>
        <begin position="321"/>
        <end position="342"/>
    </location>
</feature>
<protein>
    <recommendedName>
        <fullName evidence="2">4Fe4S-binding SPASM domain-containing protein</fullName>
    </recommendedName>
</protein>
<evidence type="ECO:0000259" key="2">
    <source>
        <dbReference type="Pfam" id="PF13186"/>
    </source>
</evidence>
<proteinExistence type="predicted"/>
<evidence type="ECO:0000313" key="4">
    <source>
        <dbReference type="Proteomes" id="UP000239388"/>
    </source>
</evidence>
<sequence>MVGAMIFACRLTFREVQESMTRLKYDPWMLALQMVDASGSRTIDLPLACLSGILTEAGQVASIRSVQVRGVKADPGEMPDLVQRGRMIAVVGFPQRTLLTTGQGMLRQEAEEVLRAFTSIEFALPNMLQQAFSSVQESESSRLQQQLADWLRTIEYYARVKQAWQLTADLVVRIPGEKLAIDLCQRLDALNWRSAFRVQRACGAAAFSLEQQQAEYGMKLCEEPYRVMTFSASGELTGCSGDQRRRVYFGRLEQETLRDLWEGPAMEAWRQNRTTSQCQGCSGLGTTIRRPSLIGIYDSIGEQHFHEFPQQQLRRIAEESETKAASSMRPKREIFRTPRQAF</sequence>
<dbReference type="AlphaFoldDB" id="A0A2S8F4G9"/>
<evidence type="ECO:0000313" key="3">
    <source>
        <dbReference type="EMBL" id="PQO27051.1"/>
    </source>
</evidence>
<dbReference type="Pfam" id="PF13186">
    <property type="entry name" value="SPASM"/>
    <property type="match status" value="1"/>
</dbReference>
<dbReference type="Gene3D" id="3.20.20.70">
    <property type="entry name" value="Aldolase class I"/>
    <property type="match status" value="1"/>
</dbReference>
<dbReference type="EMBL" id="PUIB01000028">
    <property type="protein sequence ID" value="PQO27051.1"/>
    <property type="molecule type" value="Genomic_DNA"/>
</dbReference>
<name>A0A2S8F4G9_9BACT</name>
<feature type="domain" description="4Fe4S-binding SPASM" evidence="2">
    <location>
        <begin position="221"/>
        <end position="281"/>
    </location>
</feature>
<accession>A0A2S8F4G9</accession>
<reference evidence="3 4" key="1">
    <citation type="submission" date="2018-02" db="EMBL/GenBank/DDBJ databases">
        <title>Comparative genomes isolates from brazilian mangrove.</title>
        <authorList>
            <person name="Araujo J.E."/>
            <person name="Taketani R.G."/>
            <person name="Silva M.C.P."/>
            <person name="Loureco M.V."/>
            <person name="Andreote F.D."/>
        </authorList>
    </citation>
    <scope>NUCLEOTIDE SEQUENCE [LARGE SCALE GENOMIC DNA]</scope>
    <source>
        <strain evidence="3 4">NAP PRIS-MGV</strain>
    </source>
</reference>
<dbReference type="InterPro" id="IPR013785">
    <property type="entry name" value="Aldolase_TIM"/>
</dbReference>
<dbReference type="Proteomes" id="UP000239388">
    <property type="component" value="Unassembled WGS sequence"/>
</dbReference>
<dbReference type="CDD" id="cd21109">
    <property type="entry name" value="SPASM"/>
    <property type="match status" value="1"/>
</dbReference>
<organism evidence="3 4">
    <name type="scientific">Blastopirellula marina</name>
    <dbReference type="NCBI Taxonomy" id="124"/>
    <lineage>
        <taxon>Bacteria</taxon>
        <taxon>Pseudomonadati</taxon>
        <taxon>Planctomycetota</taxon>
        <taxon>Planctomycetia</taxon>
        <taxon>Pirellulales</taxon>
        <taxon>Pirellulaceae</taxon>
        <taxon>Blastopirellula</taxon>
    </lineage>
</organism>
<comment type="caution">
    <text evidence="3">The sequence shown here is derived from an EMBL/GenBank/DDBJ whole genome shotgun (WGS) entry which is preliminary data.</text>
</comment>